<dbReference type="InterPro" id="IPR050796">
    <property type="entry name" value="SCF_F-box_component"/>
</dbReference>
<dbReference type="SMART" id="SM00256">
    <property type="entry name" value="FBOX"/>
    <property type="match status" value="1"/>
</dbReference>
<protein>
    <recommendedName>
        <fullName evidence="1">F-box domain-containing protein</fullName>
    </recommendedName>
</protein>
<evidence type="ECO:0000259" key="1">
    <source>
        <dbReference type="PROSITE" id="PS50181"/>
    </source>
</evidence>
<reference evidence="2" key="1">
    <citation type="submission" date="2023-10" db="EMBL/GenBank/DDBJ databases">
        <title>Chromosome-level genome of the transformable northern wattle, Acacia crassicarpa.</title>
        <authorList>
            <person name="Massaro I."/>
            <person name="Sinha N.R."/>
            <person name="Poethig S."/>
            <person name="Leichty A.R."/>
        </authorList>
    </citation>
    <scope>NUCLEOTIDE SEQUENCE</scope>
    <source>
        <strain evidence="2">Acra3RX</strain>
        <tissue evidence="2">Leaf</tissue>
    </source>
</reference>
<evidence type="ECO:0000313" key="2">
    <source>
        <dbReference type="EMBL" id="KAK4256272.1"/>
    </source>
</evidence>
<name>A0AAE1IS15_9FABA</name>
<organism evidence="2 3">
    <name type="scientific">Acacia crassicarpa</name>
    <name type="common">northern wattle</name>
    <dbReference type="NCBI Taxonomy" id="499986"/>
    <lineage>
        <taxon>Eukaryota</taxon>
        <taxon>Viridiplantae</taxon>
        <taxon>Streptophyta</taxon>
        <taxon>Embryophyta</taxon>
        <taxon>Tracheophyta</taxon>
        <taxon>Spermatophyta</taxon>
        <taxon>Magnoliopsida</taxon>
        <taxon>eudicotyledons</taxon>
        <taxon>Gunneridae</taxon>
        <taxon>Pentapetalae</taxon>
        <taxon>rosids</taxon>
        <taxon>fabids</taxon>
        <taxon>Fabales</taxon>
        <taxon>Fabaceae</taxon>
        <taxon>Caesalpinioideae</taxon>
        <taxon>mimosoid clade</taxon>
        <taxon>Acacieae</taxon>
        <taxon>Acacia</taxon>
    </lineage>
</organism>
<dbReference type="PROSITE" id="PS50181">
    <property type="entry name" value="FBOX"/>
    <property type="match status" value="1"/>
</dbReference>
<dbReference type="InterPro" id="IPR013187">
    <property type="entry name" value="F-box-assoc_dom_typ3"/>
</dbReference>
<dbReference type="Pfam" id="PF00646">
    <property type="entry name" value="F-box"/>
    <property type="match status" value="1"/>
</dbReference>
<dbReference type="Gene3D" id="1.20.1280.50">
    <property type="match status" value="1"/>
</dbReference>
<dbReference type="Proteomes" id="UP001293593">
    <property type="component" value="Unassembled WGS sequence"/>
</dbReference>
<feature type="domain" description="F-box" evidence="1">
    <location>
        <begin position="2"/>
        <end position="48"/>
    </location>
</feature>
<dbReference type="EMBL" id="JAWXYG010000013">
    <property type="protein sequence ID" value="KAK4256272.1"/>
    <property type="molecule type" value="Genomic_DNA"/>
</dbReference>
<evidence type="ECO:0000313" key="3">
    <source>
        <dbReference type="Proteomes" id="UP001293593"/>
    </source>
</evidence>
<dbReference type="PANTHER" id="PTHR31672">
    <property type="entry name" value="BNACNNG10540D PROTEIN"/>
    <property type="match status" value="1"/>
</dbReference>
<dbReference type="InterPro" id="IPR001810">
    <property type="entry name" value="F-box_dom"/>
</dbReference>
<dbReference type="InterPro" id="IPR036047">
    <property type="entry name" value="F-box-like_dom_sf"/>
</dbReference>
<dbReference type="InterPro" id="IPR017451">
    <property type="entry name" value="F-box-assoc_interact_dom"/>
</dbReference>
<dbReference type="Gene3D" id="2.120.10.80">
    <property type="entry name" value="Kelch-type beta propeller"/>
    <property type="match status" value="1"/>
</dbReference>
<comment type="caution">
    <text evidence="2">The sequence shown here is derived from an EMBL/GenBank/DDBJ whole genome shotgun (WGS) entry which is preliminary data.</text>
</comment>
<accession>A0AAE1IS15</accession>
<dbReference type="SUPFAM" id="SSF50965">
    <property type="entry name" value="Galactose oxidase, central domain"/>
    <property type="match status" value="1"/>
</dbReference>
<sequence length="396" mass="45647">MDSDVPYLHSDIIKNILKRLPAKSLIRFRSVCKDWKILLKNSSFIADHLQQQSCHQIPSLLFECNHQPWRCCLHLLDSELQVRKVHSVPRFKGARIVGSCNGLLCVEINQRIPSLLSLWNPATSAIRDLPQGIFLDRFRRVTGFGFSPVVNDYKIVRIYSPYGDETPRIYAPYDDETPRVEVFSLNTGSWRGMSIENLKKVSFKSNSSHVSANGAIFWLGAKRGVRQEGPYYLVVDDVKVVVSFDIAQEVFTVIPMPNLEDHRNAMLSVYDNKVAIVSDVRVQGSPDLVDLWVFDEDTCESGTTWRRIKRYTSNISMDLTTVWSNAIVCKPSLYKEYTEEGRNVLYIINLTTNEFKRLVIPYCGPVKRVYNHMESIVSVWPWNGFLYYDIERELPH</sequence>
<dbReference type="AlphaFoldDB" id="A0AAE1IS15"/>
<dbReference type="SUPFAM" id="SSF81383">
    <property type="entry name" value="F-box domain"/>
    <property type="match status" value="1"/>
</dbReference>
<dbReference type="InterPro" id="IPR015915">
    <property type="entry name" value="Kelch-typ_b-propeller"/>
</dbReference>
<keyword evidence="3" id="KW-1185">Reference proteome</keyword>
<dbReference type="CDD" id="cd22157">
    <property type="entry name" value="F-box_AtFBW1-like"/>
    <property type="match status" value="1"/>
</dbReference>
<gene>
    <name evidence="2" type="ORF">QN277_009157</name>
</gene>
<dbReference type="PANTHER" id="PTHR31672:SF10">
    <property type="entry name" value="F-BOX DOMAIN-CONTAINING PROTEIN"/>
    <property type="match status" value="1"/>
</dbReference>
<proteinExistence type="predicted"/>
<dbReference type="InterPro" id="IPR011043">
    <property type="entry name" value="Gal_Oxase/kelch_b-propeller"/>
</dbReference>
<dbReference type="Pfam" id="PF08268">
    <property type="entry name" value="FBA_3"/>
    <property type="match status" value="1"/>
</dbReference>
<dbReference type="NCBIfam" id="TIGR01640">
    <property type="entry name" value="F_box_assoc_1"/>
    <property type="match status" value="1"/>
</dbReference>